<proteinExistence type="predicted"/>
<dbReference type="InterPro" id="IPR013424">
    <property type="entry name" value="Ice-binding_C"/>
</dbReference>
<dbReference type="RefSeq" id="WP_152801692.1">
    <property type="nucleotide sequence ID" value="NZ_WHUF01000001.1"/>
</dbReference>
<organism evidence="3 4">
    <name type="scientific">Rugamonas rivuli</name>
    <dbReference type="NCBI Taxonomy" id="2743358"/>
    <lineage>
        <taxon>Bacteria</taxon>
        <taxon>Pseudomonadati</taxon>
        <taxon>Pseudomonadota</taxon>
        <taxon>Betaproteobacteria</taxon>
        <taxon>Burkholderiales</taxon>
        <taxon>Oxalobacteraceae</taxon>
        <taxon>Telluria group</taxon>
        <taxon>Rugamonas</taxon>
    </lineage>
</organism>
<evidence type="ECO:0000256" key="1">
    <source>
        <dbReference type="SAM" id="SignalP"/>
    </source>
</evidence>
<comment type="caution">
    <text evidence="3">The sequence shown here is derived from an EMBL/GenBank/DDBJ whole genome shotgun (WGS) entry which is preliminary data.</text>
</comment>
<keyword evidence="1" id="KW-0732">Signal</keyword>
<dbReference type="EMBL" id="WHUF01000001">
    <property type="protein sequence ID" value="MQA18554.1"/>
    <property type="molecule type" value="Genomic_DNA"/>
</dbReference>
<evidence type="ECO:0000259" key="2">
    <source>
        <dbReference type="Pfam" id="PF07589"/>
    </source>
</evidence>
<gene>
    <name evidence="3" type="ORF">GEV01_03385</name>
</gene>
<dbReference type="AlphaFoldDB" id="A0A843S8S9"/>
<keyword evidence="4" id="KW-1185">Reference proteome</keyword>
<sequence>MKTLSKLLMVAALGAASAGVRAEVIDFNGLAGSAMPGGQQSPLTSDPYGHSAYTEFLGNTPSHVAGYALTGYNHVYTTPVLGIHWAAGLPGTGADNGTDYLVSFDTLRVRRDNGGSFSLNGLDLTNFYDEQPVWSEYPAQTTFVLSATLSAGGKVSTVLTLDDIPNYWGNREGKAFNHFSLTGFNDITSFQIERPDGLAGFAGIAIDNLDLTTNTSPVPEPSSWAMMGLGLLGLAAYAKRRKA</sequence>
<accession>A0A843S8S9</accession>
<feature type="chain" id="PRO_5032880002" evidence="1">
    <location>
        <begin position="23"/>
        <end position="243"/>
    </location>
</feature>
<dbReference type="NCBIfam" id="TIGR02595">
    <property type="entry name" value="PEP_CTERM"/>
    <property type="match status" value="1"/>
</dbReference>
<evidence type="ECO:0000313" key="4">
    <source>
        <dbReference type="Proteomes" id="UP000444318"/>
    </source>
</evidence>
<protein>
    <submittedName>
        <fullName evidence="3">PEP-CTERM sorting domain-containing protein</fullName>
    </submittedName>
</protein>
<dbReference type="Proteomes" id="UP000444318">
    <property type="component" value="Unassembled WGS sequence"/>
</dbReference>
<feature type="domain" description="Ice-binding protein C-terminal" evidence="2">
    <location>
        <begin position="217"/>
        <end position="241"/>
    </location>
</feature>
<name>A0A843S8S9_9BURK</name>
<evidence type="ECO:0000313" key="3">
    <source>
        <dbReference type="EMBL" id="MQA18554.1"/>
    </source>
</evidence>
<dbReference type="Pfam" id="PF07589">
    <property type="entry name" value="PEP-CTERM"/>
    <property type="match status" value="1"/>
</dbReference>
<reference evidence="3 4" key="1">
    <citation type="submission" date="2019-10" db="EMBL/GenBank/DDBJ databases">
        <title>Two novel species isolated from a subtropical stream in China.</title>
        <authorList>
            <person name="Lu H."/>
        </authorList>
    </citation>
    <scope>NUCLEOTIDE SEQUENCE [LARGE SCALE GENOMIC DNA]</scope>
    <source>
        <strain evidence="3 4">FT103W</strain>
    </source>
</reference>
<feature type="signal peptide" evidence="1">
    <location>
        <begin position="1"/>
        <end position="22"/>
    </location>
</feature>